<proteinExistence type="predicted"/>
<evidence type="ECO:0000313" key="2">
    <source>
        <dbReference type="Proteomes" id="UP000032066"/>
    </source>
</evidence>
<evidence type="ECO:0008006" key="3">
    <source>
        <dbReference type="Google" id="ProtNLM"/>
    </source>
</evidence>
<dbReference type="EMBL" id="JXZB01000002">
    <property type="protein sequence ID" value="KIQ65653.1"/>
    <property type="molecule type" value="Genomic_DNA"/>
</dbReference>
<protein>
    <recommendedName>
        <fullName evidence="3">DUF1877 domain-containing protein</fullName>
    </recommendedName>
</protein>
<dbReference type="RefSeq" id="WP_043912851.1">
    <property type="nucleotide sequence ID" value="NZ_JXZB01000002.1"/>
</dbReference>
<keyword evidence="2" id="KW-1185">Reference proteome</keyword>
<dbReference type="AlphaFoldDB" id="A0A0D0Q3Z3"/>
<dbReference type="PATRIC" id="fig|2064.6.peg.3813"/>
<gene>
    <name evidence="1" type="ORF">TR51_17775</name>
</gene>
<dbReference type="OrthoDB" id="4232083at2"/>
<organism evidence="1 2">
    <name type="scientific">Kitasatospora griseola</name>
    <name type="common">Streptomyces griseolosporeus</name>
    <dbReference type="NCBI Taxonomy" id="2064"/>
    <lineage>
        <taxon>Bacteria</taxon>
        <taxon>Bacillati</taxon>
        <taxon>Actinomycetota</taxon>
        <taxon>Actinomycetes</taxon>
        <taxon>Kitasatosporales</taxon>
        <taxon>Streptomycetaceae</taxon>
        <taxon>Kitasatospora</taxon>
    </lineage>
</organism>
<name>A0A0D0Q3Z3_KITGR</name>
<dbReference type="Proteomes" id="UP000032066">
    <property type="component" value="Unassembled WGS sequence"/>
</dbReference>
<reference evidence="1 2" key="1">
    <citation type="submission" date="2015-02" db="EMBL/GenBank/DDBJ databases">
        <title>Draft genome sequence of Kitasatospora griseola MF730-N6, a bafilomycin, terpentecin and satosporin producer.</title>
        <authorList>
            <person name="Arens J.C."/>
            <person name="Haltli B."/>
            <person name="Kerr R.G."/>
        </authorList>
    </citation>
    <scope>NUCLEOTIDE SEQUENCE [LARGE SCALE GENOMIC DNA]</scope>
    <source>
        <strain evidence="1 2">MF730-N6</strain>
    </source>
</reference>
<accession>A0A0D0Q3Z3</accession>
<dbReference type="STRING" id="2064.TR51_17775"/>
<evidence type="ECO:0000313" key="1">
    <source>
        <dbReference type="EMBL" id="KIQ65653.1"/>
    </source>
</evidence>
<comment type="caution">
    <text evidence="1">The sequence shown here is derived from an EMBL/GenBank/DDBJ whole genome shotgun (WGS) entry which is preliminary data.</text>
</comment>
<sequence length="150" mass="15477">MGVLFGYFAAADDDDALGAIVRDDDEPFGAGYDGTVVKGIDPMVALEPAAELVTGRSGAELRADPRCGALVGMIEDGEVVVLALSNVLRDALARQGDAALGEVAERWAAVDEVFHGPADAGQLAEFLRDLAGIASRAAARGAGLYCWVCP</sequence>